<comment type="caution">
    <text evidence="1">The sequence shown here is derived from an EMBL/GenBank/DDBJ whole genome shotgun (WGS) entry which is preliminary data.</text>
</comment>
<dbReference type="Proteomes" id="UP000634229">
    <property type="component" value="Unassembled WGS sequence"/>
</dbReference>
<evidence type="ECO:0008006" key="3">
    <source>
        <dbReference type="Google" id="ProtNLM"/>
    </source>
</evidence>
<gene>
    <name evidence="1" type="ORF">JK363_34110</name>
</gene>
<organism evidence="1 2">
    <name type="scientific">Streptomyces coffeae</name>
    <dbReference type="NCBI Taxonomy" id="621382"/>
    <lineage>
        <taxon>Bacteria</taxon>
        <taxon>Bacillati</taxon>
        <taxon>Actinomycetota</taxon>
        <taxon>Actinomycetes</taxon>
        <taxon>Kitasatosporales</taxon>
        <taxon>Streptomycetaceae</taxon>
        <taxon>Streptomyces</taxon>
    </lineage>
</organism>
<evidence type="ECO:0000313" key="1">
    <source>
        <dbReference type="EMBL" id="MBL1101595.1"/>
    </source>
</evidence>
<dbReference type="EMBL" id="JAERRF010000030">
    <property type="protein sequence ID" value="MBL1101595.1"/>
    <property type="molecule type" value="Genomic_DNA"/>
</dbReference>
<dbReference type="RefSeq" id="WP_201881251.1">
    <property type="nucleotide sequence ID" value="NZ_JAERRF010000030.1"/>
</dbReference>
<name>A0ABS1NNR2_9ACTN</name>
<keyword evidence="2" id="KW-1185">Reference proteome</keyword>
<sequence length="52" mass="5326">MNAVSDASLLTSGRGLSLVAAIADRWETLPYPPSGKTVRALLATPAPAPHPS</sequence>
<accession>A0ABS1NNR2</accession>
<evidence type="ECO:0000313" key="2">
    <source>
        <dbReference type="Proteomes" id="UP000634229"/>
    </source>
</evidence>
<reference evidence="1 2" key="1">
    <citation type="submission" date="2021-01" db="EMBL/GenBank/DDBJ databases">
        <title>WGS of actinomycetes isolated from Thailand.</title>
        <authorList>
            <person name="Thawai C."/>
        </authorList>
    </citation>
    <scope>NUCLEOTIDE SEQUENCE [LARGE SCALE GENOMIC DNA]</scope>
    <source>
        <strain evidence="1 2">CA1R205</strain>
    </source>
</reference>
<proteinExistence type="predicted"/>
<protein>
    <recommendedName>
        <fullName evidence="3">ATP-binding protein</fullName>
    </recommendedName>
</protein>